<dbReference type="EMBL" id="AE000513">
    <property type="protein sequence ID" value="AAF10780.1"/>
    <property type="molecule type" value="Genomic_DNA"/>
</dbReference>
<dbReference type="HOGENOM" id="CLU_828252_0_0_0"/>
<dbReference type="PIR" id="G75423">
    <property type="entry name" value="G75423"/>
</dbReference>
<evidence type="ECO:0000313" key="2">
    <source>
        <dbReference type="Proteomes" id="UP000002524"/>
    </source>
</evidence>
<accession>Q9RV30</accession>
<dbReference type="KEGG" id="dra:DR_1200"/>
<dbReference type="eggNOG" id="COG0457">
    <property type="taxonomic scope" value="Bacteria"/>
</dbReference>
<organism evidence="1 2">
    <name type="scientific">Deinococcus radiodurans (strain ATCC 13939 / DSM 20539 / JCM 16871 / CCUG 27074 / LMG 4051 / NBRC 15346 / NCIMB 9279 / VKM B-1422 / R1)</name>
    <dbReference type="NCBI Taxonomy" id="243230"/>
    <lineage>
        <taxon>Bacteria</taxon>
        <taxon>Thermotogati</taxon>
        <taxon>Deinococcota</taxon>
        <taxon>Deinococci</taxon>
        <taxon>Deinococcales</taxon>
        <taxon>Deinococcaceae</taxon>
        <taxon>Deinococcus</taxon>
    </lineage>
</organism>
<keyword evidence="2" id="KW-1185">Reference proteome</keyword>
<dbReference type="PATRIC" id="fig|243230.17.peg.1399"/>
<gene>
    <name evidence="1" type="ordered locus">DR_1200</name>
</gene>
<evidence type="ECO:0008006" key="3">
    <source>
        <dbReference type="Google" id="ProtNLM"/>
    </source>
</evidence>
<dbReference type="Gene3D" id="1.25.40.10">
    <property type="entry name" value="Tetratricopeptide repeat domain"/>
    <property type="match status" value="2"/>
</dbReference>
<dbReference type="STRING" id="243230.DR_1200"/>
<evidence type="ECO:0000313" key="1">
    <source>
        <dbReference type="EMBL" id="AAF10780.1"/>
    </source>
</evidence>
<dbReference type="OrthoDB" id="63565at2"/>
<protein>
    <recommendedName>
        <fullName evidence="3">Tetratricopeptide repeat protein</fullName>
    </recommendedName>
</protein>
<sequence>MRRPAVTAGPAHVLQRPVKPDLSAILHCVQNCTGCRTVRQARPQRGDQIRVTFLCILSSVFPNDQTDHLRSVRPSGFRYRPRHLNSGLAPLPGTLLEEVSMRNPVLTVTPLALTLILSAAGAQSLQAAQSLYDQGKWQEAATAAAALKTSDGYALAAEATTNGAGLVADSQKKALFAKAQDYAKQAIAADKNNPEAYFELARAQGRLAQFSGILQSLGMAKDMKQNLDTAIKLKPNMASAYVALGLWNANLDSKGAIARSATGASKAQVVPNFEKAIALEANTPIHRVEYANALLLQGNKAGARAQLEKAAGMGADNFWEKRDVATAQAMLAKLK</sequence>
<reference evidence="1 2" key="1">
    <citation type="journal article" date="1999" name="Science">
        <title>Genome sequence of the radioresistant bacterium Deinococcus radiodurans R1.</title>
        <authorList>
            <person name="White O."/>
            <person name="Eisen J.A."/>
            <person name="Heidelberg J.F."/>
            <person name="Hickey E.K."/>
            <person name="Peterson J.D."/>
            <person name="Dodson R.J."/>
            <person name="Haft D.H."/>
            <person name="Gwinn M.L."/>
            <person name="Nelson W.C."/>
            <person name="Richardson D.L."/>
            <person name="Moffat K.S."/>
            <person name="Qin H."/>
            <person name="Jiang L."/>
            <person name="Pamphile W."/>
            <person name="Crosby M."/>
            <person name="Shen M."/>
            <person name="Vamathevan J.J."/>
            <person name="Lam P."/>
            <person name="McDonald L."/>
            <person name="Utterback T."/>
            <person name="Zalewski C."/>
            <person name="Makarova K.S."/>
            <person name="Aravind L."/>
            <person name="Daly M.J."/>
            <person name="Minton K.W."/>
            <person name="Fleischmann R.D."/>
            <person name="Ketchum K.A."/>
            <person name="Nelson K.E."/>
            <person name="Salzberg S."/>
            <person name="Smith H.O."/>
            <person name="Venter J.C."/>
            <person name="Fraser C.M."/>
        </authorList>
    </citation>
    <scope>NUCLEOTIDE SEQUENCE [LARGE SCALE GENOMIC DNA]</scope>
    <source>
        <strain evidence="2">ATCC 13939 / DSM 20539 / JCM 16871 / LMG 4051 / NBRC 15346 / NCIMB 9279 / R1 / VKM B-1422</strain>
    </source>
</reference>
<name>Q9RV30_DEIRA</name>
<dbReference type="InterPro" id="IPR011990">
    <property type="entry name" value="TPR-like_helical_dom_sf"/>
</dbReference>
<dbReference type="EnsemblBacteria" id="AAF10780">
    <property type="protein sequence ID" value="AAF10780"/>
    <property type="gene ID" value="DR_1200"/>
</dbReference>
<dbReference type="PaxDb" id="243230-DR_1200"/>
<proteinExistence type="predicted"/>
<dbReference type="AlphaFoldDB" id="Q9RV30"/>
<dbReference type="Proteomes" id="UP000002524">
    <property type="component" value="Chromosome 1"/>
</dbReference>
<dbReference type="InParanoid" id="Q9RV30"/>
<dbReference type="SUPFAM" id="SSF48452">
    <property type="entry name" value="TPR-like"/>
    <property type="match status" value="1"/>
</dbReference>